<sequence length="106" mass="12440">MKNISETHFNPRLGRVFPGRQLTAEEIELREAELQKLMKRCDEIFEAAKPHLIDDYYDWFMVIEPESGDYFIDPDDMVAEQKADAKYPNARCVVYRINETGACHRV</sequence>
<dbReference type="EMBL" id="DSPX01000165">
    <property type="protein sequence ID" value="HGG02112.1"/>
    <property type="molecule type" value="Genomic_DNA"/>
</dbReference>
<gene>
    <name evidence="1" type="ORF">ENR15_16075</name>
</gene>
<proteinExistence type="predicted"/>
<organism evidence="1">
    <name type="scientific">Planktothricoides sp. SpSt-374</name>
    <dbReference type="NCBI Taxonomy" id="2282167"/>
    <lineage>
        <taxon>Bacteria</taxon>
        <taxon>Bacillati</taxon>
        <taxon>Cyanobacteriota</taxon>
        <taxon>Cyanophyceae</taxon>
        <taxon>Oscillatoriophycideae</taxon>
        <taxon>Oscillatoriales</taxon>
        <taxon>Oscillatoriaceae</taxon>
        <taxon>Planktothricoides</taxon>
    </lineage>
</organism>
<protein>
    <recommendedName>
        <fullName evidence="2">DUF5678 domain-containing protein</fullName>
    </recommendedName>
</protein>
<accession>A0A7C3VIC6</accession>
<reference evidence="1" key="1">
    <citation type="journal article" date="2020" name="mSystems">
        <title>Genome- and Community-Level Interaction Insights into Carbon Utilization and Element Cycling Functions of Hydrothermarchaeota in Hydrothermal Sediment.</title>
        <authorList>
            <person name="Zhou Z."/>
            <person name="Liu Y."/>
            <person name="Xu W."/>
            <person name="Pan J."/>
            <person name="Luo Z.H."/>
            <person name="Li M."/>
        </authorList>
    </citation>
    <scope>NUCLEOTIDE SEQUENCE [LARGE SCALE GENOMIC DNA]</scope>
    <source>
        <strain evidence="1">SpSt-374</strain>
    </source>
</reference>
<evidence type="ECO:0000313" key="1">
    <source>
        <dbReference type="EMBL" id="HGG02112.1"/>
    </source>
</evidence>
<dbReference type="AlphaFoldDB" id="A0A7C3VIC6"/>
<name>A0A7C3VIC6_9CYAN</name>
<evidence type="ECO:0008006" key="2">
    <source>
        <dbReference type="Google" id="ProtNLM"/>
    </source>
</evidence>
<comment type="caution">
    <text evidence="1">The sequence shown here is derived from an EMBL/GenBank/DDBJ whole genome shotgun (WGS) entry which is preliminary data.</text>
</comment>